<sequence length="98" mass="11408">MAILWAEHTTLNTAKENNGVFEKVREEFSEEEIIELTLMSGFFNLFNRFMDSLQIPLEKQREVDKIKRSVQLDPIKVHNYLKTVVEAWPSDIPGPNSD</sequence>
<dbReference type="SUPFAM" id="SSF69118">
    <property type="entry name" value="AhpD-like"/>
    <property type="match status" value="1"/>
</dbReference>
<organism evidence="1">
    <name type="scientific">marine metagenome</name>
    <dbReference type="NCBI Taxonomy" id="408172"/>
    <lineage>
        <taxon>unclassified sequences</taxon>
        <taxon>metagenomes</taxon>
        <taxon>ecological metagenomes</taxon>
    </lineage>
</organism>
<dbReference type="AlphaFoldDB" id="A0A382BR81"/>
<dbReference type="EMBL" id="UINC01030938">
    <property type="protein sequence ID" value="SVB16164.1"/>
    <property type="molecule type" value="Genomic_DNA"/>
</dbReference>
<dbReference type="Gene3D" id="1.20.1290.10">
    <property type="entry name" value="AhpD-like"/>
    <property type="match status" value="1"/>
</dbReference>
<proteinExistence type="predicted"/>
<reference evidence="1" key="1">
    <citation type="submission" date="2018-05" db="EMBL/GenBank/DDBJ databases">
        <authorList>
            <person name="Lanie J.A."/>
            <person name="Ng W.-L."/>
            <person name="Kazmierczak K.M."/>
            <person name="Andrzejewski T.M."/>
            <person name="Davidsen T.M."/>
            <person name="Wayne K.J."/>
            <person name="Tettelin H."/>
            <person name="Glass J.I."/>
            <person name="Rusch D."/>
            <person name="Podicherti R."/>
            <person name="Tsui H.-C.T."/>
            <person name="Winkler M.E."/>
        </authorList>
    </citation>
    <scope>NUCLEOTIDE SEQUENCE</scope>
</reference>
<name>A0A382BR81_9ZZZZ</name>
<evidence type="ECO:0008006" key="2">
    <source>
        <dbReference type="Google" id="ProtNLM"/>
    </source>
</evidence>
<gene>
    <name evidence="1" type="ORF">METZ01_LOCUS169018</name>
</gene>
<evidence type="ECO:0000313" key="1">
    <source>
        <dbReference type="EMBL" id="SVB16164.1"/>
    </source>
</evidence>
<accession>A0A382BR81</accession>
<dbReference type="InterPro" id="IPR029032">
    <property type="entry name" value="AhpD-like"/>
</dbReference>
<protein>
    <recommendedName>
        <fullName evidence="2">Carboxymuconolactone decarboxylase-like domain-containing protein</fullName>
    </recommendedName>
</protein>